<dbReference type="InterPro" id="IPR047641">
    <property type="entry name" value="ABC_transpr_MalK/UgpC-like"/>
</dbReference>
<dbReference type="InterPro" id="IPR003439">
    <property type="entry name" value="ABC_transporter-like_ATP-bd"/>
</dbReference>
<evidence type="ECO:0000256" key="2">
    <source>
        <dbReference type="ARBA" id="ARBA00022741"/>
    </source>
</evidence>
<dbReference type="Gene3D" id="2.40.50.100">
    <property type="match status" value="1"/>
</dbReference>
<dbReference type="Pfam" id="PF00005">
    <property type="entry name" value="ABC_tran"/>
    <property type="match status" value="1"/>
</dbReference>
<keyword evidence="2" id="KW-0547">Nucleotide-binding</keyword>
<dbReference type="Proteomes" id="UP000219573">
    <property type="component" value="Unassembled WGS sequence"/>
</dbReference>
<dbReference type="GO" id="GO:0005524">
    <property type="term" value="F:ATP binding"/>
    <property type="evidence" value="ECO:0007669"/>
    <property type="project" value="UniProtKB-KW"/>
</dbReference>
<organism evidence="5 6">
    <name type="scientific">Orenia metallireducens</name>
    <dbReference type="NCBI Taxonomy" id="1413210"/>
    <lineage>
        <taxon>Bacteria</taxon>
        <taxon>Bacillati</taxon>
        <taxon>Bacillota</taxon>
        <taxon>Clostridia</taxon>
        <taxon>Halanaerobiales</taxon>
        <taxon>Halobacteroidaceae</taxon>
        <taxon>Orenia</taxon>
    </lineage>
</organism>
<evidence type="ECO:0000256" key="1">
    <source>
        <dbReference type="ARBA" id="ARBA00022448"/>
    </source>
</evidence>
<dbReference type="OrthoDB" id="9802264at2"/>
<accession>A0A285GZV9</accession>
<dbReference type="InterPro" id="IPR015855">
    <property type="entry name" value="ABC_transpr_MalK-like"/>
</dbReference>
<dbReference type="NCBIfam" id="NF008653">
    <property type="entry name" value="PRK11650.1"/>
    <property type="match status" value="1"/>
</dbReference>
<sequence>MAKVTLKNIDKIYPNGFQAVYDANIEIQDKEFMVFVGPSGCAKSTTLRMVAGLEEISGGELYIGDKLVNDVAPKDRDIAMVFQNYALYPHMNVYDNMAFGLKLRKFDSSEIDRRVKEAARVLGIETLLDRKPKELSGGQRQRVAMGRAIVREPKVFLMDEPLSNLDAKLRVQMRAELSKLHERLQTTTIYVTHDQVEAMTLADRIVVMKDGVIQQIDDPITLYNQPTNMFVAGFIGSPAMNFLDAKIEARGDKLVLTGTGFDLTIPAKMSQAMKELETYVGKEVVFGIRPEDIMDPAFVETNENVDTVEATVEVIEPMGSSIHLHLSVGERTIVAIVDPQSEAKVGDVMKIAFDLKKMHIFDAETEEAII</sequence>
<dbReference type="Gene3D" id="3.40.50.300">
    <property type="entry name" value="P-loop containing nucleotide triphosphate hydrolases"/>
    <property type="match status" value="1"/>
</dbReference>
<feature type="domain" description="ABC transporter" evidence="4">
    <location>
        <begin position="4"/>
        <end position="235"/>
    </location>
</feature>
<protein>
    <submittedName>
        <fullName evidence="5">Carbohydrate ABC transporter ATP-binding protein, CUT1 family</fullName>
    </submittedName>
</protein>
<dbReference type="GO" id="GO:0016887">
    <property type="term" value="F:ATP hydrolysis activity"/>
    <property type="evidence" value="ECO:0007669"/>
    <property type="project" value="InterPro"/>
</dbReference>
<dbReference type="InterPro" id="IPR008995">
    <property type="entry name" value="Mo/tungstate-bd_C_term_dom"/>
</dbReference>
<dbReference type="FunFam" id="3.40.50.300:FF:000042">
    <property type="entry name" value="Maltose/maltodextrin ABC transporter, ATP-binding protein"/>
    <property type="match status" value="1"/>
</dbReference>
<dbReference type="InterPro" id="IPR012340">
    <property type="entry name" value="NA-bd_OB-fold"/>
</dbReference>
<dbReference type="PANTHER" id="PTHR43875">
    <property type="entry name" value="MALTODEXTRIN IMPORT ATP-BINDING PROTEIN MSMX"/>
    <property type="match status" value="1"/>
</dbReference>
<dbReference type="AlphaFoldDB" id="A0A285GZV9"/>
<dbReference type="PROSITE" id="PS00211">
    <property type="entry name" value="ABC_TRANSPORTER_1"/>
    <property type="match status" value="1"/>
</dbReference>
<dbReference type="GO" id="GO:0140359">
    <property type="term" value="F:ABC-type transporter activity"/>
    <property type="evidence" value="ECO:0007669"/>
    <property type="project" value="InterPro"/>
</dbReference>
<dbReference type="InterPro" id="IPR027417">
    <property type="entry name" value="P-loop_NTPase"/>
</dbReference>
<gene>
    <name evidence="5" type="ORF">SAMN06265827_112121</name>
</gene>
<dbReference type="STRING" id="1413210.U472_15550"/>
<keyword evidence="6" id="KW-1185">Reference proteome</keyword>
<dbReference type="Pfam" id="PF17912">
    <property type="entry name" value="OB_MalK"/>
    <property type="match status" value="1"/>
</dbReference>
<keyword evidence="1" id="KW-0813">Transport</keyword>
<proteinExistence type="predicted"/>
<dbReference type="SMART" id="SM00382">
    <property type="entry name" value="AAA"/>
    <property type="match status" value="1"/>
</dbReference>
<dbReference type="RefSeq" id="WP_097017901.1">
    <property type="nucleotide sequence ID" value="NZ_OBDZ01000012.1"/>
</dbReference>
<evidence type="ECO:0000313" key="6">
    <source>
        <dbReference type="Proteomes" id="UP000219573"/>
    </source>
</evidence>
<dbReference type="GO" id="GO:0055052">
    <property type="term" value="C:ATP-binding cassette (ABC) transporter complex, substrate-binding subunit-containing"/>
    <property type="evidence" value="ECO:0007669"/>
    <property type="project" value="TreeGrafter"/>
</dbReference>
<dbReference type="PANTHER" id="PTHR43875:SF1">
    <property type="entry name" value="OSMOPROTECTIVE COMPOUNDS UPTAKE ATP-BINDING PROTEIN GGTA"/>
    <property type="match status" value="1"/>
</dbReference>
<name>A0A285GZV9_9FIRM</name>
<dbReference type="EMBL" id="OBDZ01000012">
    <property type="protein sequence ID" value="SNY29170.1"/>
    <property type="molecule type" value="Genomic_DNA"/>
</dbReference>
<dbReference type="SUPFAM" id="SSF52540">
    <property type="entry name" value="P-loop containing nucleoside triphosphate hydrolases"/>
    <property type="match status" value="1"/>
</dbReference>
<evidence type="ECO:0000256" key="3">
    <source>
        <dbReference type="ARBA" id="ARBA00022840"/>
    </source>
</evidence>
<keyword evidence="3 5" id="KW-0067">ATP-binding</keyword>
<dbReference type="CDD" id="cd03301">
    <property type="entry name" value="ABC_MalK_N"/>
    <property type="match status" value="1"/>
</dbReference>
<dbReference type="Gene3D" id="2.40.50.140">
    <property type="entry name" value="Nucleic acid-binding proteins"/>
    <property type="match status" value="1"/>
</dbReference>
<dbReference type="PROSITE" id="PS50893">
    <property type="entry name" value="ABC_TRANSPORTER_2"/>
    <property type="match status" value="1"/>
</dbReference>
<dbReference type="GO" id="GO:0008643">
    <property type="term" value="P:carbohydrate transport"/>
    <property type="evidence" value="ECO:0007669"/>
    <property type="project" value="InterPro"/>
</dbReference>
<reference evidence="6" key="1">
    <citation type="submission" date="2017-09" db="EMBL/GenBank/DDBJ databases">
        <authorList>
            <person name="Varghese N."/>
            <person name="Submissions S."/>
        </authorList>
    </citation>
    <scope>NUCLEOTIDE SEQUENCE [LARGE SCALE GENOMIC DNA]</scope>
    <source>
        <strain evidence="6">MSL47</strain>
    </source>
</reference>
<dbReference type="InterPro" id="IPR040582">
    <property type="entry name" value="OB_MalK-like"/>
</dbReference>
<dbReference type="InterPro" id="IPR017871">
    <property type="entry name" value="ABC_transporter-like_CS"/>
</dbReference>
<dbReference type="SUPFAM" id="SSF50331">
    <property type="entry name" value="MOP-like"/>
    <property type="match status" value="1"/>
</dbReference>
<dbReference type="InterPro" id="IPR003593">
    <property type="entry name" value="AAA+_ATPase"/>
</dbReference>
<evidence type="ECO:0000259" key="4">
    <source>
        <dbReference type="PROSITE" id="PS50893"/>
    </source>
</evidence>
<evidence type="ECO:0000313" key="5">
    <source>
        <dbReference type="EMBL" id="SNY29170.1"/>
    </source>
</evidence>